<accession>A0A2P5DV19</accession>
<evidence type="ECO:0000313" key="2">
    <source>
        <dbReference type="Proteomes" id="UP000237105"/>
    </source>
</evidence>
<keyword evidence="2" id="KW-1185">Reference proteome</keyword>
<dbReference type="EMBL" id="JXTB01000015">
    <property type="protein sequence ID" value="PON77089.1"/>
    <property type="molecule type" value="Genomic_DNA"/>
</dbReference>
<evidence type="ECO:0000313" key="1">
    <source>
        <dbReference type="EMBL" id="PON77089.1"/>
    </source>
</evidence>
<proteinExistence type="predicted"/>
<organism evidence="1 2">
    <name type="scientific">Parasponia andersonii</name>
    <name type="common">Sponia andersonii</name>
    <dbReference type="NCBI Taxonomy" id="3476"/>
    <lineage>
        <taxon>Eukaryota</taxon>
        <taxon>Viridiplantae</taxon>
        <taxon>Streptophyta</taxon>
        <taxon>Embryophyta</taxon>
        <taxon>Tracheophyta</taxon>
        <taxon>Spermatophyta</taxon>
        <taxon>Magnoliopsida</taxon>
        <taxon>eudicotyledons</taxon>
        <taxon>Gunneridae</taxon>
        <taxon>Pentapetalae</taxon>
        <taxon>rosids</taxon>
        <taxon>fabids</taxon>
        <taxon>Rosales</taxon>
        <taxon>Cannabaceae</taxon>
        <taxon>Parasponia</taxon>
    </lineage>
</organism>
<reference evidence="2" key="1">
    <citation type="submission" date="2016-06" db="EMBL/GenBank/DDBJ databases">
        <title>Parallel loss of symbiosis genes in relatives of nitrogen-fixing non-legume Parasponia.</title>
        <authorList>
            <person name="Van Velzen R."/>
            <person name="Holmer R."/>
            <person name="Bu F."/>
            <person name="Rutten L."/>
            <person name="Van Zeijl A."/>
            <person name="Liu W."/>
            <person name="Santuari L."/>
            <person name="Cao Q."/>
            <person name="Sharma T."/>
            <person name="Shen D."/>
            <person name="Roswanjaya Y."/>
            <person name="Wardhani T."/>
            <person name="Kalhor M.S."/>
            <person name="Jansen J."/>
            <person name="Van den Hoogen J."/>
            <person name="Gungor B."/>
            <person name="Hartog M."/>
            <person name="Hontelez J."/>
            <person name="Verver J."/>
            <person name="Yang W.-C."/>
            <person name="Schijlen E."/>
            <person name="Repin R."/>
            <person name="Schilthuizen M."/>
            <person name="Schranz E."/>
            <person name="Heidstra R."/>
            <person name="Miyata K."/>
            <person name="Fedorova E."/>
            <person name="Kohlen W."/>
            <person name="Bisseling T."/>
            <person name="Smit S."/>
            <person name="Geurts R."/>
        </authorList>
    </citation>
    <scope>NUCLEOTIDE SEQUENCE [LARGE SCALE GENOMIC DNA]</scope>
    <source>
        <strain evidence="2">cv. WU1-14</strain>
    </source>
</reference>
<dbReference type="OrthoDB" id="10296681at2759"/>
<dbReference type="Proteomes" id="UP000237105">
    <property type="component" value="Unassembled WGS sequence"/>
</dbReference>
<gene>
    <name evidence="1" type="ORF">PanWU01x14_030980</name>
</gene>
<comment type="caution">
    <text evidence="1">The sequence shown here is derived from an EMBL/GenBank/DDBJ whole genome shotgun (WGS) entry which is preliminary data.</text>
</comment>
<name>A0A2P5DV19_PARAD</name>
<sequence>MPKAKLGDFGLARLLMMEKGEKAQASISSTHVLKGQSVTYLPVIDSELLEFSRNPNNEDVSISPENQYDFLTEIIEIGLSCARDSPDGCMSLRLALNSLKTAKHELLKQSNMGIKGRFFN</sequence>
<dbReference type="AlphaFoldDB" id="A0A2P5DV19"/>
<protein>
    <submittedName>
        <fullName evidence="1">Uncharacterized protein</fullName>
    </submittedName>
</protein>